<organism evidence="1 2">
    <name type="scientific">Parabacteroides distasonis str. 3776 D15 i</name>
    <dbReference type="NCBI Taxonomy" id="1339342"/>
    <lineage>
        <taxon>Bacteria</taxon>
        <taxon>Pseudomonadati</taxon>
        <taxon>Bacteroidota</taxon>
        <taxon>Bacteroidia</taxon>
        <taxon>Bacteroidales</taxon>
        <taxon>Tannerellaceae</taxon>
        <taxon>Parabacteroides</taxon>
    </lineage>
</organism>
<gene>
    <name evidence="1" type="ORF">M091_0352</name>
</gene>
<evidence type="ECO:0000313" key="1">
    <source>
        <dbReference type="EMBL" id="KDS37629.1"/>
    </source>
</evidence>
<protein>
    <submittedName>
        <fullName evidence="1">Uncharacterized protein</fullName>
    </submittedName>
</protein>
<dbReference type="EMBL" id="JNHK01000088">
    <property type="protein sequence ID" value="KDS37629.1"/>
    <property type="molecule type" value="Genomic_DNA"/>
</dbReference>
<name>A0AB34LC07_PARDI</name>
<accession>A0AB34LC07</accession>
<reference evidence="1 2" key="1">
    <citation type="submission" date="2014-04" db="EMBL/GenBank/DDBJ databases">
        <authorList>
            <person name="Sears C."/>
            <person name="Carroll K."/>
            <person name="Sack B.R."/>
            <person name="Qadri F."/>
            <person name="Myers L.L."/>
            <person name="Chung G.-T."/>
            <person name="Escheverria P."/>
            <person name="Fraser C.M."/>
            <person name="Sadzewicz L."/>
            <person name="Shefchek K.A."/>
            <person name="Tallon L."/>
            <person name="Das S.P."/>
            <person name="Daugherty S."/>
            <person name="Mongodin E.F."/>
        </authorList>
    </citation>
    <scope>NUCLEOTIDE SEQUENCE [LARGE SCALE GENOMIC DNA]</scope>
    <source>
        <strain evidence="1 2">3776 D15 i</strain>
    </source>
</reference>
<dbReference type="Proteomes" id="UP000027850">
    <property type="component" value="Unassembled WGS sequence"/>
</dbReference>
<comment type="caution">
    <text evidence="1">The sequence shown here is derived from an EMBL/GenBank/DDBJ whole genome shotgun (WGS) entry which is preliminary data.</text>
</comment>
<proteinExistence type="predicted"/>
<evidence type="ECO:0000313" key="2">
    <source>
        <dbReference type="Proteomes" id="UP000027850"/>
    </source>
</evidence>
<dbReference type="AlphaFoldDB" id="A0AB34LC07"/>
<sequence length="41" mass="4936">MCKVRGIECYPLCFYRHGRAKQPDQTNSHYSFHVFLNFNVK</sequence>